<feature type="domain" description="XMAP215/Dis1/CLASP TOG" evidence="4">
    <location>
        <begin position="33"/>
        <end position="169"/>
    </location>
</feature>
<feature type="compositionally biased region" description="Pro residues" evidence="3">
    <location>
        <begin position="201"/>
        <end position="214"/>
    </location>
</feature>
<evidence type="ECO:0000256" key="2">
    <source>
        <dbReference type="ARBA" id="ARBA00022490"/>
    </source>
</evidence>
<reference evidence="6" key="4">
    <citation type="submission" date="2025-05" db="UniProtKB">
        <authorList>
            <consortium name="EnsemblFungi"/>
        </authorList>
    </citation>
    <scope>IDENTIFICATION</scope>
    <source>
        <strain evidence="6">isolate 1-1 / race 1 (BBBD)</strain>
    </source>
</reference>
<evidence type="ECO:0000313" key="5">
    <source>
        <dbReference type="EMBL" id="OAV99760.1"/>
    </source>
</evidence>
<evidence type="ECO:0000256" key="1">
    <source>
        <dbReference type="ARBA" id="ARBA00004496"/>
    </source>
</evidence>
<keyword evidence="2" id="KW-0963">Cytoplasm</keyword>
<dbReference type="PANTHER" id="PTHR12609">
    <property type="entry name" value="MICROTUBULE ASSOCIATED PROTEIN XMAP215"/>
    <property type="match status" value="1"/>
</dbReference>
<reference evidence="5" key="1">
    <citation type="submission" date="2009-11" db="EMBL/GenBank/DDBJ databases">
        <authorList>
            <consortium name="The Broad Institute Genome Sequencing Platform"/>
            <person name="Ward D."/>
            <person name="Feldgarden M."/>
            <person name="Earl A."/>
            <person name="Young S.K."/>
            <person name="Zeng Q."/>
            <person name="Koehrsen M."/>
            <person name="Alvarado L."/>
            <person name="Berlin A."/>
            <person name="Bochicchio J."/>
            <person name="Borenstein D."/>
            <person name="Chapman S.B."/>
            <person name="Chen Z."/>
            <person name="Engels R."/>
            <person name="Freedman E."/>
            <person name="Gellesch M."/>
            <person name="Goldberg J."/>
            <person name="Griggs A."/>
            <person name="Gujja S."/>
            <person name="Heilman E."/>
            <person name="Heiman D."/>
            <person name="Hepburn T."/>
            <person name="Howarth C."/>
            <person name="Jen D."/>
            <person name="Larson L."/>
            <person name="Lewis B."/>
            <person name="Mehta T."/>
            <person name="Park D."/>
            <person name="Pearson M."/>
            <person name="Roberts A."/>
            <person name="Saif S."/>
            <person name="Shea T."/>
            <person name="Shenoy N."/>
            <person name="Sisk P."/>
            <person name="Stolte C."/>
            <person name="Sykes S."/>
            <person name="Thomson T."/>
            <person name="Walk T."/>
            <person name="White J."/>
            <person name="Yandava C."/>
            <person name="Izard J."/>
            <person name="Baranova O.V."/>
            <person name="Blanton J.M."/>
            <person name="Tanner A.C."/>
            <person name="Dewhirst F.E."/>
            <person name="Haas B."/>
            <person name="Nusbaum C."/>
            <person name="Birren B."/>
        </authorList>
    </citation>
    <scope>NUCLEOTIDE SEQUENCE [LARGE SCALE GENOMIC DNA]</scope>
    <source>
        <strain evidence="5">1-1 BBBD Race 1</strain>
    </source>
</reference>
<keyword evidence="7" id="KW-1185">Reference proteome</keyword>
<protein>
    <recommendedName>
        <fullName evidence="4">XMAP215/Dis1/CLASP TOG domain-containing protein</fullName>
    </recommendedName>
</protein>
<dbReference type="VEuPathDB" id="FungiDB:PTTG_25287"/>
<dbReference type="GO" id="GO:0061863">
    <property type="term" value="F:microtubule plus end polymerase"/>
    <property type="evidence" value="ECO:0007669"/>
    <property type="project" value="InterPro"/>
</dbReference>
<dbReference type="STRING" id="630390.A0A180H428"/>
<accession>A0A180H428</accession>
<dbReference type="AlphaFoldDB" id="A0A180H428"/>
<evidence type="ECO:0000313" key="6">
    <source>
        <dbReference type="EnsemblFungi" id="PTTG_25287-t43_1-p1"/>
    </source>
</evidence>
<dbReference type="Pfam" id="PF21041">
    <property type="entry name" value="XMAP215_CLASP_TOG"/>
    <property type="match status" value="1"/>
</dbReference>
<feature type="region of interest" description="Disordered" evidence="3">
    <location>
        <begin position="175"/>
        <end position="214"/>
    </location>
</feature>
<dbReference type="InterPro" id="IPR011989">
    <property type="entry name" value="ARM-like"/>
</dbReference>
<reference evidence="5" key="2">
    <citation type="submission" date="2016-05" db="EMBL/GenBank/DDBJ databases">
        <title>Comparative analysis highlights variable genome content of wheat rusts and divergence of the mating loci.</title>
        <authorList>
            <person name="Cuomo C.A."/>
            <person name="Bakkeren G."/>
            <person name="Szabo L."/>
            <person name="Khalil H."/>
            <person name="Joly D."/>
            <person name="Goldberg J."/>
            <person name="Young S."/>
            <person name="Zeng Q."/>
            <person name="Fellers J."/>
        </authorList>
    </citation>
    <scope>NUCLEOTIDE SEQUENCE [LARGE SCALE GENOMIC DNA]</scope>
    <source>
        <strain evidence="5">1-1 BBBD Race 1</strain>
    </source>
</reference>
<dbReference type="GO" id="GO:0046785">
    <property type="term" value="P:microtubule polymerization"/>
    <property type="evidence" value="ECO:0007669"/>
    <property type="project" value="InterPro"/>
</dbReference>
<comment type="subcellular location">
    <subcellularLocation>
        <location evidence="1">Cytoplasm</location>
    </subcellularLocation>
</comment>
<dbReference type="GO" id="GO:0030951">
    <property type="term" value="P:establishment or maintenance of microtubule cytoskeleton polarity"/>
    <property type="evidence" value="ECO:0007669"/>
    <property type="project" value="InterPro"/>
</dbReference>
<dbReference type="Gene3D" id="1.25.10.10">
    <property type="entry name" value="Leucine-rich Repeat Variant"/>
    <property type="match status" value="1"/>
</dbReference>
<dbReference type="InterPro" id="IPR048491">
    <property type="entry name" value="XMAP215_CLASP_TOG"/>
</dbReference>
<dbReference type="GO" id="GO:0005737">
    <property type="term" value="C:cytoplasm"/>
    <property type="evidence" value="ECO:0007669"/>
    <property type="project" value="UniProtKB-SubCell"/>
</dbReference>
<dbReference type="GO" id="GO:0051010">
    <property type="term" value="F:microtubule plus-end binding"/>
    <property type="evidence" value="ECO:0007669"/>
    <property type="project" value="InterPro"/>
</dbReference>
<evidence type="ECO:0000259" key="4">
    <source>
        <dbReference type="Pfam" id="PF21041"/>
    </source>
</evidence>
<proteinExistence type="predicted"/>
<dbReference type="EnsemblFungi" id="PTTG_25287-t43_1">
    <property type="protein sequence ID" value="PTTG_25287-t43_1-p1"/>
    <property type="gene ID" value="PTTG_25287"/>
</dbReference>
<evidence type="ECO:0000256" key="3">
    <source>
        <dbReference type="SAM" id="MobiDB-lite"/>
    </source>
</evidence>
<organism evidence="5">
    <name type="scientific">Puccinia triticina (isolate 1-1 / race 1 (BBBD))</name>
    <name type="common">Brown leaf rust fungus</name>
    <dbReference type="NCBI Taxonomy" id="630390"/>
    <lineage>
        <taxon>Eukaryota</taxon>
        <taxon>Fungi</taxon>
        <taxon>Dikarya</taxon>
        <taxon>Basidiomycota</taxon>
        <taxon>Pucciniomycotina</taxon>
        <taxon>Pucciniomycetes</taxon>
        <taxon>Pucciniales</taxon>
        <taxon>Pucciniaceae</taxon>
        <taxon>Puccinia</taxon>
    </lineage>
</organism>
<dbReference type="GO" id="GO:0007051">
    <property type="term" value="P:spindle organization"/>
    <property type="evidence" value="ECO:0007669"/>
    <property type="project" value="InterPro"/>
</dbReference>
<sequence>MPPSLPPTKTLQLLKQATLFNLKRPSIHVALFWKARLAGYETLIIQFQLAEDDEVFTELNCDHQWPHKAVTDSNAVAQEKGVLLVLIYIRLAGRAGSRCQLDCIAPLVDKSFATSTRKGTREAAIEFLLEWAMSEADGDKAKGIVTAVFEGLNLKQLKVVAGAAAALNTRLISNLPLPEPSDNPPSLFPTDPTSNSNKANPLPPVIPPTGPEEA</sequence>
<dbReference type="Proteomes" id="UP000005240">
    <property type="component" value="Unassembled WGS sequence"/>
</dbReference>
<dbReference type="EMBL" id="ADAS02000002">
    <property type="protein sequence ID" value="OAV99760.1"/>
    <property type="molecule type" value="Genomic_DNA"/>
</dbReference>
<dbReference type="InterPro" id="IPR045110">
    <property type="entry name" value="XMAP215"/>
</dbReference>
<name>A0A180H428_PUCT1</name>
<reference evidence="6 7" key="3">
    <citation type="journal article" date="2017" name="G3 (Bethesda)">
        <title>Comparative analysis highlights variable genome content of wheat rusts and divergence of the mating loci.</title>
        <authorList>
            <person name="Cuomo C.A."/>
            <person name="Bakkeren G."/>
            <person name="Khalil H.B."/>
            <person name="Panwar V."/>
            <person name="Joly D."/>
            <person name="Linning R."/>
            <person name="Sakthikumar S."/>
            <person name="Song X."/>
            <person name="Adiconis X."/>
            <person name="Fan L."/>
            <person name="Goldberg J.M."/>
            <person name="Levin J.Z."/>
            <person name="Young S."/>
            <person name="Zeng Q."/>
            <person name="Anikster Y."/>
            <person name="Bruce M."/>
            <person name="Wang M."/>
            <person name="Yin C."/>
            <person name="McCallum B."/>
            <person name="Szabo L.J."/>
            <person name="Hulbert S."/>
            <person name="Chen X."/>
            <person name="Fellers J.P."/>
        </authorList>
    </citation>
    <scope>NUCLEOTIDE SEQUENCE</scope>
    <source>
        <strain evidence="7">Isolate 1-1 / race 1 (BBBD)</strain>
        <strain evidence="6">isolate 1-1 / race 1 (BBBD)</strain>
    </source>
</reference>
<evidence type="ECO:0000313" key="7">
    <source>
        <dbReference type="Proteomes" id="UP000005240"/>
    </source>
</evidence>
<dbReference type="OrthoDB" id="205662at2759"/>
<feature type="compositionally biased region" description="Pro residues" evidence="3">
    <location>
        <begin position="177"/>
        <end position="187"/>
    </location>
</feature>
<gene>
    <name evidence="5" type="ORF">PTTG_25287</name>
</gene>